<evidence type="ECO:0000313" key="10">
    <source>
        <dbReference type="Proteomes" id="UP001443914"/>
    </source>
</evidence>
<comment type="caution">
    <text evidence="9">The sequence shown here is derived from an EMBL/GenBank/DDBJ whole genome shotgun (WGS) entry which is preliminary data.</text>
</comment>
<feature type="compositionally biased region" description="Polar residues" evidence="7">
    <location>
        <begin position="223"/>
        <end position="243"/>
    </location>
</feature>
<feature type="compositionally biased region" description="Low complexity" evidence="7">
    <location>
        <begin position="36"/>
        <end position="45"/>
    </location>
</feature>
<evidence type="ECO:0000256" key="3">
    <source>
        <dbReference type="ARBA" id="ARBA00023015"/>
    </source>
</evidence>
<keyword evidence="10" id="KW-1185">Reference proteome</keyword>
<dbReference type="GO" id="GO:0005634">
    <property type="term" value="C:nucleus"/>
    <property type="evidence" value="ECO:0007669"/>
    <property type="project" value="UniProtKB-SubCell"/>
</dbReference>
<dbReference type="AlphaFoldDB" id="A0AAW1LCJ4"/>
<gene>
    <name evidence="9" type="ORF">RND81_04G032700</name>
</gene>
<feature type="domain" description="HTH myb-type" evidence="8">
    <location>
        <begin position="259"/>
        <end position="319"/>
    </location>
</feature>
<feature type="compositionally biased region" description="Low complexity" evidence="7">
    <location>
        <begin position="250"/>
        <end position="261"/>
    </location>
</feature>
<evidence type="ECO:0000256" key="1">
    <source>
        <dbReference type="ARBA" id="ARBA00004123"/>
    </source>
</evidence>
<dbReference type="GO" id="GO:0003700">
    <property type="term" value="F:DNA-binding transcription factor activity"/>
    <property type="evidence" value="ECO:0007669"/>
    <property type="project" value="InterPro"/>
</dbReference>
<keyword evidence="6" id="KW-0539">Nucleus</keyword>
<keyword evidence="3" id="KW-0805">Transcription regulation</keyword>
<feature type="region of interest" description="Disordered" evidence="7">
    <location>
        <begin position="29"/>
        <end position="49"/>
    </location>
</feature>
<dbReference type="Gene3D" id="1.10.10.60">
    <property type="entry name" value="Homeodomain-like"/>
    <property type="match status" value="1"/>
</dbReference>
<dbReference type="GO" id="GO:0003677">
    <property type="term" value="F:DNA binding"/>
    <property type="evidence" value="ECO:0007669"/>
    <property type="project" value="InterPro"/>
</dbReference>
<dbReference type="PANTHER" id="PTHR31499:SF80">
    <property type="entry name" value="HTH MYB-TYPE DOMAIN-CONTAINING PROTEIN"/>
    <property type="match status" value="1"/>
</dbReference>
<evidence type="ECO:0000256" key="5">
    <source>
        <dbReference type="ARBA" id="ARBA00023163"/>
    </source>
</evidence>
<accession>A0AAW1LCJ4</accession>
<dbReference type="InterPro" id="IPR009057">
    <property type="entry name" value="Homeodomain-like_sf"/>
</dbReference>
<organism evidence="9 10">
    <name type="scientific">Saponaria officinalis</name>
    <name type="common">Common soapwort</name>
    <name type="synonym">Lychnis saponaria</name>
    <dbReference type="NCBI Taxonomy" id="3572"/>
    <lineage>
        <taxon>Eukaryota</taxon>
        <taxon>Viridiplantae</taxon>
        <taxon>Streptophyta</taxon>
        <taxon>Embryophyta</taxon>
        <taxon>Tracheophyta</taxon>
        <taxon>Spermatophyta</taxon>
        <taxon>Magnoliopsida</taxon>
        <taxon>eudicotyledons</taxon>
        <taxon>Gunneridae</taxon>
        <taxon>Pentapetalae</taxon>
        <taxon>Caryophyllales</taxon>
        <taxon>Caryophyllaceae</taxon>
        <taxon>Caryophylleae</taxon>
        <taxon>Saponaria</taxon>
    </lineage>
</organism>
<dbReference type="PANTHER" id="PTHR31499">
    <property type="entry name" value="MYB FAMILY TRANSCRIPTION FACTOR PHL11"/>
    <property type="match status" value="1"/>
</dbReference>
<dbReference type="Pfam" id="PF00249">
    <property type="entry name" value="Myb_DNA-binding"/>
    <property type="match status" value="1"/>
</dbReference>
<sequence length="473" mass="52401">MEMNRHPGFSFPTVGGNCSNLPVQSPNGKHFSECESSLPYSSPSPGLTNPLEDFPNSADPFPVSSSRKTIANPDVQANPVVSYTGSSDNEIHHASEFPTDLDFPSFSRCESQPQNYPFISQSLGGMDHFHNNSPEIQSSGLIIYKKEDDNDSWSTGQLQDLLYFPEGLPLSNGQVCNNTEVILNDNHVKGAWSELDEDLYVDTVEPNWNEFLGDSNADDQQPKVPQSSNIVTQKTSVQQQLSLPSREVFASANSTSSAQSNKPRMRWTPELHEVFVDAVNHLGGSERATPKGILKHMNVEGLTIYQVKSHLQLYFQKYRTARVRPESSEGNSENKTGAAEQVSTVDLKTSMTITEALRMQMQVQKQLHEQLEIQRKLQLRIEEQGKYLLQMLENQNKAEKEKSKSGASKGDNPSPDEKPDADLSILNKASGENLNGPKGKQKVTQSSGVSDQHPEDDSRANPSTKHARTDDSI</sequence>
<feature type="region of interest" description="Disordered" evidence="7">
    <location>
        <begin position="212"/>
        <end position="264"/>
    </location>
</feature>
<keyword evidence="5" id="KW-0804">Transcription</keyword>
<evidence type="ECO:0000256" key="7">
    <source>
        <dbReference type="SAM" id="MobiDB-lite"/>
    </source>
</evidence>
<dbReference type="InterPro" id="IPR006447">
    <property type="entry name" value="Myb_dom_plants"/>
</dbReference>
<dbReference type="Proteomes" id="UP001443914">
    <property type="component" value="Unassembled WGS sequence"/>
</dbReference>
<dbReference type="FunFam" id="1.10.10.60:FF:000002">
    <property type="entry name" value="Myb family transcription factor"/>
    <property type="match status" value="1"/>
</dbReference>
<keyword evidence="4" id="KW-0175">Coiled coil</keyword>
<evidence type="ECO:0000256" key="6">
    <source>
        <dbReference type="ARBA" id="ARBA00023242"/>
    </source>
</evidence>
<evidence type="ECO:0000313" key="9">
    <source>
        <dbReference type="EMBL" id="KAK9732933.1"/>
    </source>
</evidence>
<dbReference type="InterPro" id="IPR017930">
    <property type="entry name" value="Myb_dom"/>
</dbReference>
<comment type="similarity">
    <text evidence="2">Belongs to the MYB-CC family.</text>
</comment>
<dbReference type="NCBIfam" id="TIGR01557">
    <property type="entry name" value="myb_SHAQKYF"/>
    <property type="match status" value="1"/>
</dbReference>
<reference evidence="9" key="1">
    <citation type="submission" date="2024-03" db="EMBL/GenBank/DDBJ databases">
        <title>WGS assembly of Saponaria officinalis var. Norfolk2.</title>
        <authorList>
            <person name="Jenkins J."/>
            <person name="Shu S."/>
            <person name="Grimwood J."/>
            <person name="Barry K."/>
            <person name="Goodstein D."/>
            <person name="Schmutz J."/>
            <person name="Leebens-Mack J."/>
            <person name="Osbourn A."/>
        </authorList>
    </citation>
    <scope>NUCLEOTIDE SEQUENCE [LARGE SCALE GENOMIC DNA]</scope>
    <source>
        <strain evidence="9">JIC</strain>
    </source>
</reference>
<dbReference type="Pfam" id="PF14379">
    <property type="entry name" value="Myb_CC_LHEQLE"/>
    <property type="match status" value="1"/>
</dbReference>
<evidence type="ECO:0000256" key="2">
    <source>
        <dbReference type="ARBA" id="ARBA00006783"/>
    </source>
</evidence>
<protein>
    <recommendedName>
        <fullName evidence="8">HTH myb-type domain-containing protein</fullName>
    </recommendedName>
</protein>
<dbReference type="EMBL" id="JBDFQZ010000004">
    <property type="protein sequence ID" value="KAK9732933.1"/>
    <property type="molecule type" value="Genomic_DNA"/>
</dbReference>
<evidence type="ECO:0000259" key="8">
    <source>
        <dbReference type="PROSITE" id="PS51294"/>
    </source>
</evidence>
<evidence type="ECO:0000256" key="4">
    <source>
        <dbReference type="ARBA" id="ARBA00023054"/>
    </source>
</evidence>
<dbReference type="SUPFAM" id="SSF46689">
    <property type="entry name" value="Homeodomain-like"/>
    <property type="match status" value="1"/>
</dbReference>
<name>A0AAW1LCJ4_SAPOF</name>
<dbReference type="InterPro" id="IPR001005">
    <property type="entry name" value="SANT/Myb"/>
</dbReference>
<dbReference type="PROSITE" id="PS51294">
    <property type="entry name" value="HTH_MYB"/>
    <property type="match status" value="1"/>
</dbReference>
<dbReference type="InterPro" id="IPR025756">
    <property type="entry name" value="Myb_CC_LHEQLE"/>
</dbReference>
<feature type="region of interest" description="Disordered" evidence="7">
    <location>
        <begin position="396"/>
        <end position="473"/>
    </location>
</feature>
<proteinExistence type="inferred from homology"/>
<comment type="subcellular location">
    <subcellularLocation>
        <location evidence="1">Nucleus</location>
    </subcellularLocation>
</comment>
<dbReference type="InterPro" id="IPR046955">
    <property type="entry name" value="PHR1-like"/>
</dbReference>